<organism evidence="4 5">
    <name type="scientific">Muricoprocola aceti</name>
    <dbReference type="NCBI Taxonomy" id="2981772"/>
    <lineage>
        <taxon>Bacteria</taxon>
        <taxon>Bacillati</taxon>
        <taxon>Bacillota</taxon>
        <taxon>Clostridia</taxon>
        <taxon>Lachnospirales</taxon>
        <taxon>Lachnospiraceae</taxon>
        <taxon>Muricoprocola</taxon>
    </lineage>
</organism>
<feature type="domain" description="Non-reducing end beta-L-arabinofuranosidase-like GH127 C-terminal" evidence="3">
    <location>
        <begin position="566"/>
        <end position="675"/>
    </location>
</feature>
<feature type="domain" description="Non-reducing end beta-L-arabinofuranosidase-like GH127 middle" evidence="2">
    <location>
        <begin position="467"/>
        <end position="557"/>
    </location>
</feature>
<dbReference type="GO" id="GO:0016787">
    <property type="term" value="F:hydrolase activity"/>
    <property type="evidence" value="ECO:0007669"/>
    <property type="project" value="UniProtKB-KW"/>
</dbReference>
<accession>A0ABT2SIY8</accession>
<evidence type="ECO:0000313" key="5">
    <source>
        <dbReference type="Proteomes" id="UP001652338"/>
    </source>
</evidence>
<dbReference type="InterPro" id="IPR049046">
    <property type="entry name" value="Beta-AFase-like_GH127_middle"/>
</dbReference>
<feature type="domain" description="Non-reducing end beta-L-arabinofuranosidase-like GH127 catalytic" evidence="1">
    <location>
        <begin position="11"/>
        <end position="456"/>
    </location>
</feature>
<dbReference type="Pfam" id="PF07944">
    <property type="entry name" value="Beta-AFase-like_GH127_cat"/>
    <property type="match status" value="1"/>
</dbReference>
<proteinExistence type="predicted"/>
<gene>
    <name evidence="4" type="ORF">OCV47_03755</name>
</gene>
<dbReference type="EMBL" id="JAOQKE010000002">
    <property type="protein sequence ID" value="MCU6724482.1"/>
    <property type="molecule type" value="Genomic_DNA"/>
</dbReference>
<dbReference type="InterPro" id="IPR008928">
    <property type="entry name" value="6-hairpin_glycosidase_sf"/>
</dbReference>
<evidence type="ECO:0000313" key="4">
    <source>
        <dbReference type="EMBL" id="MCU6724482.1"/>
    </source>
</evidence>
<reference evidence="4 5" key="1">
    <citation type="journal article" date="2021" name="ISME Commun">
        <title>Automated analysis of genomic sequences facilitates high-throughput and comprehensive description of bacteria.</title>
        <authorList>
            <person name="Hitch T.C.A."/>
        </authorList>
    </citation>
    <scope>NUCLEOTIDE SEQUENCE [LARGE SCALE GENOMIC DNA]</scope>
    <source>
        <strain evidence="4 5">Sanger_29</strain>
    </source>
</reference>
<dbReference type="InterPro" id="IPR049174">
    <property type="entry name" value="Beta-AFase-like"/>
</dbReference>
<dbReference type="Pfam" id="PF20736">
    <property type="entry name" value="Glyco_hydro127M"/>
    <property type="match status" value="1"/>
</dbReference>
<evidence type="ECO:0000259" key="3">
    <source>
        <dbReference type="Pfam" id="PF20737"/>
    </source>
</evidence>
<keyword evidence="5" id="KW-1185">Reference proteome</keyword>
<dbReference type="SUPFAM" id="SSF48208">
    <property type="entry name" value="Six-hairpin glycosidases"/>
    <property type="match status" value="1"/>
</dbReference>
<dbReference type="InterPro" id="IPR012878">
    <property type="entry name" value="Beta-AFase-like_GH127_cat"/>
</dbReference>
<dbReference type="PANTHER" id="PTHR43465:SF2">
    <property type="entry name" value="DUF1680 DOMAIN PROTEIN (AFU_ORTHOLOGUE AFUA_1G08910)"/>
    <property type="match status" value="1"/>
</dbReference>
<dbReference type="RefSeq" id="WP_262653857.1">
    <property type="nucleotide sequence ID" value="NZ_JAOQKE010000002.1"/>
</dbReference>
<sequence>MEKRKFLLWKDVNISGGLLGEKQRVNEKVTIPYLFQSYEETGRFDFLKNGWNIHKKYEPHHFWDSDIAKLIEAAAYTLITNPSKETEERLDNLIEAFEKKQQSDGYLNTYFSNFCIEYRFTDLMMMHELYCAGHLIEAAVAYYEASGKRTLLNIICRYLECINTHIGKENGKIHGYDGHPEIELALMRLYHVTSEKKYYQMASYYIEERGTKPYFFEEEAYAEKIDITKPHREIYDIGSFYVQNKKNTDNINPMMIPKARQERVYKWYLPSKGAFAQFSANAPVRELKEPAGHAVRAMYLYCAMADLAEYDETLLETCRRLWRELVDKQMYITGGIGQSQECERFSYAYDLPNEGNYCETCASIGLFMWAKRMLCLELKSEYADVMERALYNGIMSGCSSDGKAFFYANHMAMYPKQYTEGSYVIQSEDRISPIRRKTFSISCCPANYARLIASIGGYFYSVDDDNLYIHLYNESSIEYCFSGIKTKIEQITDYPREETITILINPEETVKFGIYLRIPGWCRQWSCLVNNEKQKLKSKNGYICIQREWKQGDKILLITRMEPVLYVANPKVRQNSGKIAVMRGPIVYCMEEADNFTELSDFVIRSSEKIMVESTKTFEGFPVLCMKGRKTDISEWGNKLYQDIHEKKQIDVIGTAIPYYMWANRGLGEMLVWINAE</sequence>
<dbReference type="PANTHER" id="PTHR43465">
    <property type="entry name" value="DUF1680 DOMAIN PROTEIN (AFU_ORTHOLOGUE AFUA_1G08910)"/>
    <property type="match status" value="1"/>
</dbReference>
<dbReference type="Proteomes" id="UP001652338">
    <property type="component" value="Unassembled WGS sequence"/>
</dbReference>
<evidence type="ECO:0000259" key="2">
    <source>
        <dbReference type="Pfam" id="PF20736"/>
    </source>
</evidence>
<evidence type="ECO:0000259" key="1">
    <source>
        <dbReference type="Pfam" id="PF07944"/>
    </source>
</evidence>
<dbReference type="InterPro" id="IPR049049">
    <property type="entry name" value="Beta-AFase-like_GH127_C"/>
</dbReference>
<protein>
    <submittedName>
        <fullName evidence="4">Glycoside hydrolase family 127 protein</fullName>
    </submittedName>
</protein>
<name>A0ABT2SIY8_9FIRM</name>
<comment type="caution">
    <text evidence="4">The sequence shown here is derived from an EMBL/GenBank/DDBJ whole genome shotgun (WGS) entry which is preliminary data.</text>
</comment>
<keyword evidence="4" id="KW-0378">Hydrolase</keyword>
<dbReference type="Pfam" id="PF20737">
    <property type="entry name" value="Glyco_hydro127C"/>
    <property type="match status" value="1"/>
</dbReference>